<feature type="compositionally biased region" description="Polar residues" evidence="1">
    <location>
        <begin position="167"/>
        <end position="177"/>
    </location>
</feature>
<gene>
    <name evidence="2" type="ORF">LCGC14_2106760</name>
</gene>
<evidence type="ECO:0000313" key="2">
    <source>
        <dbReference type="EMBL" id="KKL70253.1"/>
    </source>
</evidence>
<name>A0A0F9E8B3_9ZZZZ</name>
<reference evidence="2" key="1">
    <citation type="journal article" date="2015" name="Nature">
        <title>Complex archaea that bridge the gap between prokaryotes and eukaryotes.</title>
        <authorList>
            <person name="Spang A."/>
            <person name="Saw J.H."/>
            <person name="Jorgensen S.L."/>
            <person name="Zaremba-Niedzwiedzka K."/>
            <person name="Martijn J."/>
            <person name="Lind A.E."/>
            <person name="van Eijk R."/>
            <person name="Schleper C."/>
            <person name="Guy L."/>
            <person name="Ettema T.J."/>
        </authorList>
    </citation>
    <scope>NUCLEOTIDE SEQUENCE</scope>
</reference>
<accession>A0A0F9E8B3</accession>
<sequence>LTAAWEYVTEKVPFEAVFKPSKHLLRKMLKIGTLEAAQEFVQGIGENFLEYFGYTAKDLDTVPAAVKEGLQHTLDGWVENIVAGFGLGIIGAGVVGRGARPTPEAAAAPVEAELAPTPTELPSEEVLRPELLYTEPITEPTRRQKQKAHILAREQGLTDTQRRELAEQTTGVRSMSEMSREQADDFIKRLSNVPEAIGLTTPEETSLRKTAQTKEVFQDTIEYAKERGGLPQDIDQRKDFIRDLNLIARKKRRKTKRRARLEYKGKEVNVLNPFSSIRYALGELESWGTKPLRSLYSKMVAGRNRAGISARNRIMDIYKRLTTTPFRFSITPEQNRNIAKWLYSEDADVRNEVWSKLDPQTQALAQELRTLFQTEGAEKVRAVRFMIWDLTGERPPDVSSDNAKRILAEGRTARDEGRFAQWIKDQTWGAREFYYMSERQAPDLADDIVMGLMPSSLIEKAGIGKKPPITPSEARTRKAPSVPVSASVINNTLRHLTRLNTTLEIADNLYEFWNNFEEINPSPRDVDAMREFISNIIGRARPRSVGIRVVQKAQRLFWRFHFLNPTKGLWFAYRNLHQNLAYAITQISPKELVLSVKDIIKEKATGKTNQQRTKDFADTWKTQISQKLQLHREAILLEEGNATTVTQNKIVYLADQMGSMAILSDEGNRLMVWPLL</sequence>
<feature type="region of interest" description="Disordered" evidence="1">
    <location>
        <begin position="156"/>
        <end position="179"/>
    </location>
</feature>
<organism evidence="2">
    <name type="scientific">marine sediment metagenome</name>
    <dbReference type="NCBI Taxonomy" id="412755"/>
    <lineage>
        <taxon>unclassified sequences</taxon>
        <taxon>metagenomes</taxon>
        <taxon>ecological metagenomes</taxon>
    </lineage>
</organism>
<feature type="non-terminal residue" evidence="2">
    <location>
        <position position="1"/>
    </location>
</feature>
<dbReference type="EMBL" id="LAZR01025953">
    <property type="protein sequence ID" value="KKL70253.1"/>
    <property type="molecule type" value="Genomic_DNA"/>
</dbReference>
<feature type="non-terminal residue" evidence="2">
    <location>
        <position position="676"/>
    </location>
</feature>
<protein>
    <submittedName>
        <fullName evidence="2">Uncharacterized protein</fullName>
    </submittedName>
</protein>
<dbReference type="AlphaFoldDB" id="A0A0F9E8B3"/>
<comment type="caution">
    <text evidence="2">The sequence shown here is derived from an EMBL/GenBank/DDBJ whole genome shotgun (WGS) entry which is preliminary data.</text>
</comment>
<proteinExistence type="predicted"/>
<evidence type="ECO:0000256" key="1">
    <source>
        <dbReference type="SAM" id="MobiDB-lite"/>
    </source>
</evidence>